<sequence>MMEKNKENVEQKLLPYGNKPFIYAGNLNLYNLVAWLENEAKKLRDRASSLHKIENDTEELVKKLSIFKEPSNLNFSDSLYLNQESNLFYDSNRCSQNIEAALSYLKSSGLLPKDFLGLGLQEEKKQSLRERAHPDDL</sequence>
<accession>C4K683</accession>
<dbReference type="Proteomes" id="UP000002334">
    <property type="component" value="Chromosome"/>
</dbReference>
<evidence type="ECO:0000313" key="1">
    <source>
        <dbReference type="EMBL" id="ACQ68076.1"/>
    </source>
</evidence>
<keyword evidence="2" id="KW-1185">Reference proteome</keyword>
<dbReference type="eggNOG" id="ENOG502ZQSM">
    <property type="taxonomic scope" value="Bacteria"/>
</dbReference>
<dbReference type="STRING" id="572265.HDEF_1450"/>
<organism evidence="1 2">
    <name type="scientific">Hamiltonella defensa subsp. Acyrthosiphon pisum (strain 5AT)</name>
    <dbReference type="NCBI Taxonomy" id="572265"/>
    <lineage>
        <taxon>Bacteria</taxon>
        <taxon>Pseudomonadati</taxon>
        <taxon>Pseudomonadota</taxon>
        <taxon>Gammaproteobacteria</taxon>
        <taxon>Enterobacterales</taxon>
        <taxon>Enterobacteriaceae</taxon>
        <taxon>aphid secondary symbionts</taxon>
        <taxon>Candidatus Williamhamiltonella</taxon>
    </lineage>
</organism>
<dbReference type="HOGENOM" id="CLU_1935666_0_0_6"/>
<gene>
    <name evidence="1" type="ordered locus">HDEF_1450</name>
</gene>
<dbReference type="KEGG" id="hde:HDEF_1450"/>
<reference evidence="1 2" key="1">
    <citation type="journal article" date="2009" name="Proc. Natl. Acad. Sci. U.S.A.">
        <title>Hamiltonella defensa, genome evolution of protective bacterial endosymbiont from pathogenic ancestors.</title>
        <authorList>
            <person name="Degnan P.H."/>
            <person name="Yu Y."/>
            <person name="Sisneros N."/>
            <person name="Wing R.A."/>
            <person name="Moran N.A."/>
        </authorList>
    </citation>
    <scope>NUCLEOTIDE SEQUENCE [LARGE SCALE GENOMIC DNA]</scope>
    <source>
        <strain evidence="2">5AT</strain>
    </source>
</reference>
<name>C4K683_HAMD5</name>
<proteinExistence type="predicted"/>
<dbReference type="EMBL" id="CP001277">
    <property type="protein sequence ID" value="ACQ68076.1"/>
    <property type="molecule type" value="Genomic_DNA"/>
</dbReference>
<protein>
    <submittedName>
        <fullName evidence="1">Uncharacterized protein</fullName>
    </submittedName>
</protein>
<dbReference type="AlphaFoldDB" id="C4K683"/>
<evidence type="ECO:0000313" key="2">
    <source>
        <dbReference type="Proteomes" id="UP000002334"/>
    </source>
</evidence>